<evidence type="ECO:0000256" key="6">
    <source>
        <dbReference type="SAM" id="MobiDB-lite"/>
    </source>
</evidence>
<dbReference type="EMBL" id="JAPMOS010000001">
    <property type="protein sequence ID" value="KAJ4462866.1"/>
    <property type="molecule type" value="Genomic_DNA"/>
</dbReference>
<feature type="region of interest" description="Disordered" evidence="6">
    <location>
        <begin position="231"/>
        <end position="251"/>
    </location>
</feature>
<protein>
    <recommendedName>
        <fullName evidence="2">Leucine-rich repeat-containing protein 51</fullName>
    </recommendedName>
</protein>
<evidence type="ECO:0000313" key="7">
    <source>
        <dbReference type="EMBL" id="KAJ4462866.1"/>
    </source>
</evidence>
<dbReference type="Proteomes" id="UP001141327">
    <property type="component" value="Unassembled WGS sequence"/>
</dbReference>
<organism evidence="7 8">
    <name type="scientific">Paratrimastix pyriformis</name>
    <dbReference type="NCBI Taxonomy" id="342808"/>
    <lineage>
        <taxon>Eukaryota</taxon>
        <taxon>Metamonada</taxon>
        <taxon>Preaxostyla</taxon>
        <taxon>Paratrimastigidae</taxon>
        <taxon>Paratrimastix</taxon>
    </lineage>
</organism>
<dbReference type="SUPFAM" id="SSF52058">
    <property type="entry name" value="L domain-like"/>
    <property type="match status" value="1"/>
</dbReference>
<comment type="caution">
    <text evidence="7">The sequence shown here is derived from an EMBL/GenBank/DDBJ whole genome shotgun (WGS) entry which is preliminary data.</text>
</comment>
<keyword evidence="5" id="KW-0677">Repeat</keyword>
<evidence type="ECO:0000256" key="5">
    <source>
        <dbReference type="ARBA" id="ARBA00022737"/>
    </source>
</evidence>
<feature type="compositionally biased region" description="Pro residues" evidence="6">
    <location>
        <begin position="49"/>
        <end position="59"/>
    </location>
</feature>
<dbReference type="InterPro" id="IPR032675">
    <property type="entry name" value="LRR_dom_sf"/>
</dbReference>
<evidence type="ECO:0000256" key="4">
    <source>
        <dbReference type="ARBA" id="ARBA00022614"/>
    </source>
</evidence>
<feature type="region of interest" description="Disordered" evidence="6">
    <location>
        <begin position="40"/>
        <end position="74"/>
    </location>
</feature>
<feature type="compositionally biased region" description="Basic and acidic residues" evidence="6">
    <location>
        <begin position="65"/>
        <end position="74"/>
    </location>
</feature>
<evidence type="ECO:0000256" key="3">
    <source>
        <dbReference type="ARBA" id="ARBA00022490"/>
    </source>
</evidence>
<dbReference type="PANTHER" id="PTHR46545:SF1">
    <property type="entry name" value="LEUCINE-RICH REPEAT-CONTAINING PROTEIN 51"/>
    <property type="match status" value="1"/>
</dbReference>
<evidence type="ECO:0000256" key="2">
    <source>
        <dbReference type="ARBA" id="ARBA00014223"/>
    </source>
</evidence>
<proteinExistence type="predicted"/>
<reference evidence="7" key="1">
    <citation type="journal article" date="2022" name="bioRxiv">
        <title>Genomics of Preaxostyla Flagellates Illuminates Evolutionary Transitions and the Path Towards Mitochondrial Loss.</title>
        <authorList>
            <person name="Novak L.V.F."/>
            <person name="Treitli S.C."/>
            <person name="Pyrih J."/>
            <person name="Halakuc P."/>
            <person name="Pipaliya S.V."/>
            <person name="Vacek V."/>
            <person name="Brzon O."/>
            <person name="Soukal P."/>
            <person name="Eme L."/>
            <person name="Dacks J.B."/>
            <person name="Karnkowska A."/>
            <person name="Elias M."/>
            <person name="Hampl V."/>
        </authorList>
    </citation>
    <scope>NUCLEOTIDE SEQUENCE</scope>
    <source>
        <strain evidence="7">RCP-MX</strain>
    </source>
</reference>
<accession>A0ABQ8UUS7</accession>
<dbReference type="PROSITE" id="PS51450">
    <property type="entry name" value="LRR"/>
    <property type="match status" value="2"/>
</dbReference>
<keyword evidence="4" id="KW-0433">Leucine-rich repeat</keyword>
<comment type="subcellular location">
    <subcellularLocation>
        <location evidence="1">Cytoplasm</location>
    </subcellularLocation>
</comment>
<sequence>MVIRPQPRTIANNPEATLPPLDFSFLHIPTLESILYEDPRSGALAPEQPASPPPPPPSTLNPQRRGRDEPEVAEKPLPKVYMATVLRLQNNEIPSVEPLPQVLSFILVNPAALTWLDLSFNALTTLDEEAFLCLPSLRTLNLHCNKIADYLELLKLQRLPPLHTLTLHGNPIEQLRFYRTFVVALLQTRNLDFSLVSNQEREKAKTWGRIHGLTDTAIDLRSLQPVMAQRLTQDDPREAAAKPAAARPKGR</sequence>
<evidence type="ECO:0000256" key="1">
    <source>
        <dbReference type="ARBA" id="ARBA00004496"/>
    </source>
</evidence>
<dbReference type="Pfam" id="PF13855">
    <property type="entry name" value="LRR_8"/>
    <property type="match status" value="1"/>
</dbReference>
<keyword evidence="3" id="KW-0963">Cytoplasm</keyword>
<evidence type="ECO:0000313" key="8">
    <source>
        <dbReference type="Proteomes" id="UP001141327"/>
    </source>
</evidence>
<gene>
    <name evidence="7" type="ORF">PAPYR_70</name>
</gene>
<dbReference type="InterPro" id="IPR001611">
    <property type="entry name" value="Leu-rich_rpt"/>
</dbReference>
<feature type="compositionally biased region" description="Low complexity" evidence="6">
    <location>
        <begin position="241"/>
        <end position="251"/>
    </location>
</feature>
<keyword evidence="8" id="KW-1185">Reference proteome</keyword>
<dbReference type="Gene3D" id="3.80.10.10">
    <property type="entry name" value="Ribonuclease Inhibitor"/>
    <property type="match status" value="1"/>
</dbReference>
<dbReference type="PANTHER" id="PTHR46545">
    <property type="entry name" value="LEUCINE-RICH REPEAT-CONTAINING PROTEIN 51"/>
    <property type="match status" value="1"/>
</dbReference>
<name>A0ABQ8UUS7_9EUKA</name>